<feature type="compositionally biased region" description="Low complexity" evidence="10">
    <location>
        <begin position="1145"/>
        <end position="1158"/>
    </location>
</feature>
<feature type="compositionally biased region" description="Low complexity" evidence="10">
    <location>
        <begin position="997"/>
        <end position="1011"/>
    </location>
</feature>
<dbReference type="PANTHER" id="PTHR48249:SF3">
    <property type="entry name" value="MEDIATOR OF RNA POLYMERASE II TRANSCRIPTION SUBUNIT 13"/>
    <property type="match status" value="1"/>
</dbReference>
<dbReference type="InParanoid" id="T1FG99"/>
<evidence type="ECO:0000256" key="9">
    <source>
        <dbReference type="RuleBase" id="RU364134"/>
    </source>
</evidence>
<feature type="domain" description="Mediator complex subunit Med13 C-terminal" evidence="11">
    <location>
        <begin position="2164"/>
        <end position="2566"/>
    </location>
</feature>
<feature type="region of interest" description="Disordered" evidence="10">
    <location>
        <begin position="1868"/>
        <end position="1949"/>
    </location>
</feature>
<keyword evidence="15" id="KW-1185">Reference proteome</keyword>
<evidence type="ECO:0000256" key="4">
    <source>
        <dbReference type="ARBA" id="ARBA00022491"/>
    </source>
</evidence>
<keyword evidence="7 9" id="KW-0804">Transcription</keyword>
<feature type="compositionally biased region" description="Polar residues" evidence="10">
    <location>
        <begin position="710"/>
        <end position="719"/>
    </location>
</feature>
<keyword evidence="8 9" id="KW-0539">Nucleus</keyword>
<reference evidence="14" key="3">
    <citation type="submission" date="2015-06" db="UniProtKB">
        <authorList>
            <consortium name="EnsemblMetazoa"/>
        </authorList>
    </citation>
    <scope>IDENTIFICATION</scope>
</reference>
<feature type="compositionally biased region" description="Low complexity" evidence="10">
    <location>
        <begin position="1883"/>
        <end position="1896"/>
    </location>
</feature>
<dbReference type="GO" id="GO:0016592">
    <property type="term" value="C:mediator complex"/>
    <property type="evidence" value="ECO:0000318"/>
    <property type="project" value="GO_Central"/>
</dbReference>
<name>T1FG99_HELRO</name>
<dbReference type="OMA" id="SCNICEC"/>
<dbReference type="STRING" id="6412.T1FG99"/>
<accession>T1FG99</accession>
<feature type="compositionally biased region" description="Low complexity" evidence="10">
    <location>
        <begin position="476"/>
        <end position="488"/>
    </location>
</feature>
<gene>
    <name evidence="14" type="primary">20207848</name>
    <name evidence="13" type="ORF">HELRODRAFT_180782</name>
</gene>
<evidence type="ECO:0000313" key="14">
    <source>
        <dbReference type="EnsemblMetazoa" id="HelroP180782"/>
    </source>
</evidence>
<feature type="compositionally biased region" description="Polar residues" evidence="10">
    <location>
        <begin position="672"/>
        <end position="691"/>
    </location>
</feature>
<evidence type="ECO:0000313" key="13">
    <source>
        <dbReference type="EMBL" id="ESN93685.1"/>
    </source>
</evidence>
<dbReference type="CTD" id="20207848"/>
<feature type="compositionally biased region" description="Low complexity" evidence="10">
    <location>
        <begin position="1528"/>
        <end position="1540"/>
    </location>
</feature>
<dbReference type="PANTHER" id="PTHR48249">
    <property type="entry name" value="MEDIATOR OF RNA POLYMERASE II TRANSCRIPTION SUBUNIT 13"/>
    <property type="match status" value="1"/>
</dbReference>
<feature type="region of interest" description="Disordered" evidence="10">
    <location>
        <begin position="905"/>
        <end position="1016"/>
    </location>
</feature>
<evidence type="ECO:0000256" key="6">
    <source>
        <dbReference type="ARBA" id="ARBA00023159"/>
    </source>
</evidence>
<evidence type="ECO:0000256" key="5">
    <source>
        <dbReference type="ARBA" id="ARBA00023015"/>
    </source>
</evidence>
<comment type="subunit">
    <text evidence="9">Component of the Mediator complex.</text>
</comment>
<comment type="function">
    <text evidence="9">Component of the Mediator complex, a coactivator involved in regulated transcription of nearly all RNA polymerase II-dependent genes. Mediator functions as a bridge to convey information from gene-specific regulatory proteins to the basal RNA polymerase II transcription machinery. Mediator is recruited to promoters by direct interactions with regulatory proteins and serves as a scaffold for the assembly of a functional preinitiation complex with RNA polymerase II and the general transcription factors.</text>
</comment>
<feature type="compositionally biased region" description="Low complexity" evidence="10">
    <location>
        <begin position="1915"/>
        <end position="1933"/>
    </location>
</feature>
<feature type="region of interest" description="Disordered" evidence="10">
    <location>
        <begin position="1121"/>
        <end position="1158"/>
    </location>
</feature>
<dbReference type="Proteomes" id="UP000015101">
    <property type="component" value="Unassembled WGS sequence"/>
</dbReference>
<feature type="region of interest" description="Disordered" evidence="10">
    <location>
        <begin position="463"/>
        <end position="494"/>
    </location>
</feature>
<dbReference type="OrthoDB" id="103819at2759"/>
<protein>
    <recommendedName>
        <fullName evidence="3 9">Mediator of RNA polymerase II transcription subunit 13</fullName>
    </recommendedName>
</protein>
<dbReference type="EMBL" id="KB097599">
    <property type="protein sequence ID" value="ESN93685.1"/>
    <property type="molecule type" value="Genomic_DNA"/>
</dbReference>
<dbReference type="InterPro" id="IPR051139">
    <property type="entry name" value="Mediator_complx_sub13"/>
</dbReference>
<dbReference type="RefSeq" id="XP_009028315.1">
    <property type="nucleotide sequence ID" value="XM_009030067.1"/>
</dbReference>
<dbReference type="EMBL" id="AMQM01007348">
    <property type="status" value="NOT_ANNOTATED_CDS"/>
    <property type="molecule type" value="Genomic_DNA"/>
</dbReference>
<evidence type="ECO:0000256" key="10">
    <source>
        <dbReference type="SAM" id="MobiDB-lite"/>
    </source>
</evidence>
<dbReference type="InterPro" id="IPR041285">
    <property type="entry name" value="MID_MedPIWI"/>
</dbReference>
<keyword evidence="5 9" id="KW-0805">Transcription regulation</keyword>
<evidence type="ECO:0000256" key="8">
    <source>
        <dbReference type="ARBA" id="ARBA00023242"/>
    </source>
</evidence>
<dbReference type="GO" id="GO:0003713">
    <property type="term" value="F:transcription coactivator activity"/>
    <property type="evidence" value="ECO:0000318"/>
    <property type="project" value="GO_Central"/>
</dbReference>
<dbReference type="InterPro" id="IPR009401">
    <property type="entry name" value="Med13_C"/>
</dbReference>
<sequence>MAENQNGCSLEDCHTNLFALADLSGIKWRRLNAQSDTSYTADPLDDPVLVSYSKCVQADLLCVWRRQPKNANNSHHSSSSGPGLGGSNRSPMNGANSMACPKELWLFWYGDEPSSLQSFISSDLFEVESGSWESGPLSYECRTLLFKAFHNLIERCLLAQNFARVGKWFVQPYNNTDQLNKDSAHLSMSFNFFLHGDSTVCVSVDVRRHEALFSLTHTVLSAAQHITVVLLAPYGLSGTLTGKIYSDSEARSMQMMEDWKKYVMVFIMEMCVDECEGDEGSQFFYCKYETGVRLRYPSNFVLMTSDVNAAVLKRMSTVSSSSANTSNVSNNNVGANNFCNNLATGALQQQQQVDSKRSLLLQWNYSAKVIEKSWRDLVVANGQVAHGQSQGSEDHALYNATNNIVWNFGDVTQRSNCHCPKSRTQKPALSSSKLSQPPSTSLMSSAPSSLTSLNKSSLGGFGGGSLSSWKQQQQASNNNNNSNNNYNSKAEGRVRAHKACTPYHKRHANFTHKLLSSTSSSLLTSSSLSLTTSTASSTISLLSQATLSQQLMSSLEANSFTLPMNFGWKNASSSSSMPASLLTSTSTAFGGSNRGGIVNVHNGSVMPGVDQQNNNNSQILPAVTQLSSSSATSSATATNVNSMASKSLLHQITSGLDSSPHSAAPSPLMVTPNAQGSTVNQNGSDPTMPTLSPQPPTKSGGSVEVGGRSILNSGRSITTGKDGHIGSVADGAVSDGVHNGNNDSNNGINVAGNVNYKKTVGGSSSGGLGSTTASNGSALATSILYTCSVDDYKSKYESLADSSVKSELLSRVRPADVGKTWIKQQNRKRSRSISQQNIVGTVPKKPMLMCQFPGEDDEEMKIPSLIVQPNFKLPNQGFICSATNPSNVSDQSFWTVVGEASGREDSLHTQHRHSNFSLIPGGSNSPFSGYQDDRYNNNNRDSVLPKIKKEDNQGSDFFGGMDDSRNAMDYSSSPITLSSSKNDFAATTAPGHNLPLQQQQQQQQQTQQQHQLGLSSSFTRQSTNVMPMSSIATLMRENDLKPNIQDLDKMFDTDEEIEPDSPNRPESIRDESMATAFKSTSLSTNFTQGKFLFNLMTFATFLFVYCYCLTVKDLSRMFPTPPSADNPCSEPSPMMEIDSHHDYGQQQQHCQQQQQQHSQQQQLLHQQLLLQHSTSSASFSPLINSSMANVSQSLINLRKECSSLYKIPLISRIPMSADYNPIQLPNTLSIPLNASNLVYKSSAPQPAVSSSSSTSLQPPFSSLIPSSSSFAYRQQQQQHQQLQHQQQQQRMNIGGMTGVIGGKVVGAGFMINNGRTPLSYDMLSPASNSSINRRPAGSVDSRVASSLEPINSLMVNVMISDSVLNLFKDHNFDSCTLCACNRNIDGSDIGIYARTSSDALVPSVLSSIEGIYGLKSGLFYEDEVEISGYYHTGLDNIRKPPLIKRHSSNNNNNNMNNNNNNNNSNNTNNVNNNNSNVGNSEENALSDDGITADIISIIREQFSTQFPTMPIQNLFKSEYSRFISRSNCGSGSNSGSNCGSSSGGCGDGKNKSVVGGVSVEEPVDLEMKDCSDACFLALEYCKFLSMENNNNSSSNNNNNNVGGGCNSQLSSSSSLLVDRSKVCLHEWSFRHELAPLPSSSLEVVRLLKQLQPLLQDAIQKKRSTRLWESVYTISGPLTWKDFHLLAGRGSKETSEPKSIPYLMVGYDKELLNISPHSIKYWDKLMLEPLCEPRDVLYLVVSPENDVVIDQVSNFFNDFSIMYEQCRLGKHRVLYDKLRDGIIRVGRKNEEPLRDVVIDDWYNNIDNIIVKNLNEKRQVYRDAAKIHSASGGSRFTISNPDQPPFTLYSTSTSSSSSLPNVMNLPPVPQHSFSQTISNPLAGINSNPNNNNNNNNNNGPVDSSMSGVFGGEKMDFSMNAGSNNLNSMSNNDNDGTNSSHQLQDGSGGGGYGSDFLHNNNLSHEVVVAGQMPYVVVYIVDSFNYTSPSNNTNNGSNDDDDDGSFSARMVMMSLLRGFNNMVKMMPEKLQPYVKLQIVPQDMIMDSCQRQTTSYMKNLCFSVYTSCRRQLSHHNMEKSLTGFGPTSSANKIIKKLNSTYQQLQHQGVISNNGAGAGGAGTNGGPGSGSLLGNVSANSVVSFGNNNGLITSAGNVIIINSTIASTLLYSPPFILAPPLFQSTSILSPENYKEPLEKCGVLLCAYCLSEDQRFLLASLVDSTGELLETTCINIDIGDRKVRRRATVRRFAFHKLWEFILGTVACTARPWRLVVGRFGRLGHGELKGWSMILSKRNLQSSCLMLRRICQTCNIPSANQCPSILSACLVSTEIHPSIHIMVDAVKKEENQSSKRQLSTPKDASCTHILVYPTSATAQATDPNSASDTHMDFTATELLNEEELLNGFDPEDPDMINDFWTNLDNSPERIIDDENHDDPSSIQSRGTFLGGSNIEHEENNNLNLLQQPQAMGFYVSTAPPGPLPDWFWSSCPQRHDHCPVCLKASLHLHCPMVQQNQDDLIHQSSNHKKSTHPLDSYLTCDVLRYVLETYNALSWLTIDPSTNDRRTCLPVHMLILMQLYHAVKAYL</sequence>
<feature type="region of interest" description="Disordered" evidence="10">
    <location>
        <begin position="1528"/>
        <end position="1548"/>
    </location>
</feature>
<evidence type="ECO:0000313" key="15">
    <source>
        <dbReference type="Proteomes" id="UP000015101"/>
    </source>
</evidence>
<feature type="region of interest" description="Disordered" evidence="10">
    <location>
        <begin position="654"/>
        <end position="747"/>
    </location>
</feature>
<evidence type="ECO:0000259" key="11">
    <source>
        <dbReference type="Pfam" id="PF06333"/>
    </source>
</evidence>
<evidence type="ECO:0000256" key="3">
    <source>
        <dbReference type="ARBA" id="ARBA00019618"/>
    </source>
</evidence>
<feature type="compositionally biased region" description="Low complexity" evidence="10">
    <location>
        <begin position="734"/>
        <end position="747"/>
    </location>
</feature>
<feature type="region of interest" description="Disordered" evidence="10">
    <location>
        <begin position="417"/>
        <end position="448"/>
    </location>
</feature>
<dbReference type="Pfam" id="PF18296">
    <property type="entry name" value="MID_MedPIWI"/>
    <property type="match status" value="1"/>
</dbReference>
<feature type="compositionally biased region" description="Polar residues" evidence="10">
    <location>
        <begin position="969"/>
        <end position="982"/>
    </location>
</feature>
<reference evidence="15" key="1">
    <citation type="submission" date="2012-12" db="EMBL/GenBank/DDBJ databases">
        <authorList>
            <person name="Hellsten U."/>
            <person name="Grimwood J."/>
            <person name="Chapman J.A."/>
            <person name="Shapiro H."/>
            <person name="Aerts A."/>
            <person name="Otillar R.P."/>
            <person name="Terry A.Y."/>
            <person name="Boore J.L."/>
            <person name="Simakov O."/>
            <person name="Marletaz F."/>
            <person name="Cho S.-J."/>
            <person name="Edsinger-Gonzales E."/>
            <person name="Havlak P."/>
            <person name="Kuo D.-H."/>
            <person name="Larsson T."/>
            <person name="Lv J."/>
            <person name="Arendt D."/>
            <person name="Savage R."/>
            <person name="Osoegawa K."/>
            <person name="de Jong P."/>
            <person name="Lindberg D.R."/>
            <person name="Seaver E.C."/>
            <person name="Weisblat D.A."/>
            <person name="Putnam N.H."/>
            <person name="Grigoriev I.V."/>
            <person name="Rokhsar D.S."/>
        </authorList>
    </citation>
    <scope>NUCLEOTIDE SEQUENCE</scope>
</reference>
<evidence type="ECO:0000256" key="1">
    <source>
        <dbReference type="ARBA" id="ARBA00004123"/>
    </source>
</evidence>
<feature type="compositionally biased region" description="Low complexity" evidence="10">
    <location>
        <begin position="70"/>
        <end position="81"/>
    </location>
</feature>
<evidence type="ECO:0000256" key="2">
    <source>
        <dbReference type="ARBA" id="ARBA00009354"/>
    </source>
</evidence>
<feature type="region of interest" description="Disordered" evidence="10">
    <location>
        <begin position="2425"/>
        <end position="2446"/>
    </location>
</feature>
<dbReference type="KEGG" id="hro:HELRODRAFT_180782"/>
<organism evidence="14 15">
    <name type="scientific">Helobdella robusta</name>
    <name type="common">Californian leech</name>
    <dbReference type="NCBI Taxonomy" id="6412"/>
    <lineage>
        <taxon>Eukaryota</taxon>
        <taxon>Metazoa</taxon>
        <taxon>Spiralia</taxon>
        <taxon>Lophotrochozoa</taxon>
        <taxon>Annelida</taxon>
        <taxon>Clitellata</taxon>
        <taxon>Hirudinea</taxon>
        <taxon>Rhynchobdellida</taxon>
        <taxon>Glossiphoniidae</taxon>
        <taxon>Helobdella</taxon>
    </lineage>
</organism>
<keyword evidence="6 9" id="KW-0010">Activator</keyword>
<feature type="domain" description="MID" evidence="12">
    <location>
        <begin position="1733"/>
        <end position="2065"/>
    </location>
</feature>
<feature type="compositionally biased region" description="Low complexity" evidence="10">
    <location>
        <begin position="1448"/>
        <end position="1483"/>
    </location>
</feature>
<dbReference type="GO" id="GO:0045944">
    <property type="term" value="P:positive regulation of transcription by RNA polymerase II"/>
    <property type="evidence" value="ECO:0000318"/>
    <property type="project" value="GO_Central"/>
</dbReference>
<dbReference type="GeneID" id="20207848"/>
<feature type="region of interest" description="Disordered" evidence="10">
    <location>
        <begin position="1441"/>
        <end position="1483"/>
    </location>
</feature>
<dbReference type="FunCoup" id="T1FG99">
    <property type="interactions" value="1232"/>
</dbReference>
<evidence type="ECO:0000259" key="12">
    <source>
        <dbReference type="Pfam" id="PF18296"/>
    </source>
</evidence>
<dbReference type="eggNOG" id="KOG3600">
    <property type="taxonomic scope" value="Eukaryota"/>
</dbReference>
<feature type="region of interest" description="Disordered" evidence="10">
    <location>
        <begin position="70"/>
        <end position="92"/>
    </location>
</feature>
<dbReference type="HOGENOM" id="CLU_000508_0_0_1"/>
<dbReference type="EnsemblMetazoa" id="HelroT180782">
    <property type="protein sequence ID" value="HelroP180782"/>
    <property type="gene ID" value="HelroG180782"/>
</dbReference>
<comment type="similarity">
    <text evidence="2 9">Belongs to the Mediator complex subunit 13 family.</text>
</comment>
<feature type="compositionally biased region" description="Low complexity" evidence="10">
    <location>
        <begin position="427"/>
        <end position="448"/>
    </location>
</feature>
<evidence type="ECO:0000256" key="7">
    <source>
        <dbReference type="ARBA" id="ARBA00023163"/>
    </source>
</evidence>
<proteinExistence type="inferred from homology"/>
<keyword evidence="4 9" id="KW-0678">Repressor</keyword>
<comment type="subcellular location">
    <subcellularLocation>
        <location evidence="1 9">Nucleus</location>
    </subcellularLocation>
</comment>
<dbReference type="Pfam" id="PF06333">
    <property type="entry name" value="Med13_C"/>
    <property type="match status" value="1"/>
</dbReference>
<reference evidence="13 15" key="2">
    <citation type="journal article" date="2013" name="Nature">
        <title>Insights into bilaterian evolution from three spiralian genomes.</title>
        <authorList>
            <person name="Simakov O."/>
            <person name="Marletaz F."/>
            <person name="Cho S.J."/>
            <person name="Edsinger-Gonzales E."/>
            <person name="Havlak P."/>
            <person name="Hellsten U."/>
            <person name="Kuo D.H."/>
            <person name="Larsson T."/>
            <person name="Lv J."/>
            <person name="Arendt D."/>
            <person name="Savage R."/>
            <person name="Osoegawa K."/>
            <person name="de Jong P."/>
            <person name="Grimwood J."/>
            <person name="Chapman J.A."/>
            <person name="Shapiro H."/>
            <person name="Aerts A."/>
            <person name="Otillar R.P."/>
            <person name="Terry A.Y."/>
            <person name="Boore J.L."/>
            <person name="Grigoriev I.V."/>
            <person name="Lindberg D.R."/>
            <person name="Seaver E.C."/>
            <person name="Weisblat D.A."/>
            <person name="Putnam N.H."/>
            <person name="Rokhsar D.S."/>
        </authorList>
    </citation>
    <scope>NUCLEOTIDE SEQUENCE</scope>
</reference>